<comment type="similarity">
    <text evidence="3">Belongs to the telombin family.</text>
</comment>
<dbReference type="AlphaFoldDB" id="A0A2P4PLR3"/>
<dbReference type="GO" id="GO:0098505">
    <property type="term" value="F:G-rich strand telomeric DNA binding"/>
    <property type="evidence" value="ECO:0007669"/>
    <property type="project" value="TreeGrafter"/>
</dbReference>
<evidence type="ECO:0000256" key="3">
    <source>
        <dbReference type="ARBA" id="ARBA00008442"/>
    </source>
</evidence>
<feature type="region of interest" description="Disordered" evidence="8">
    <location>
        <begin position="119"/>
        <end position="143"/>
    </location>
</feature>
<sequence>MVYPTENAVDLYVTDFTENKRLGNREYRTNTPYGLPNESILQITLWDEHAEDGEDLQIGTFVLLQNLHAKINTNGDLVAALHGDRELRRKKINVLDKNDVEIAKLIRRRNAYYEEHQNSLEYHERDSSPELESDTTEQSITNDIKDCPEPVGLFRTRGRVISVIPSNFEDFSRPYCHRCNKIMNFAEYENCTQCFKKLKVFKYDFGLLFEDELGAGTLPVLITNEDANTFLDGLPPVNLYKNPMFLQKLKDRMHKLLGNVLKSQASCGPLIDFCVMSYEVEDECNKFIRIYKMFDTILED</sequence>
<dbReference type="InterPro" id="IPR032042">
    <property type="entry name" value="POT1PC"/>
</dbReference>
<keyword evidence="6" id="KW-0238">DNA-binding</keyword>
<feature type="compositionally biased region" description="Basic and acidic residues" evidence="8">
    <location>
        <begin position="119"/>
        <end position="128"/>
    </location>
</feature>
<evidence type="ECO:0000259" key="9">
    <source>
        <dbReference type="Pfam" id="PF16686"/>
    </source>
</evidence>
<gene>
    <name evidence="10" type="ORF">GLOIN_2v364322</name>
</gene>
<dbReference type="InterPro" id="IPR028389">
    <property type="entry name" value="POT1"/>
</dbReference>
<dbReference type="EMBL" id="AUPC02000193">
    <property type="protein sequence ID" value="POG66334.1"/>
    <property type="molecule type" value="Genomic_DNA"/>
</dbReference>
<evidence type="ECO:0000256" key="5">
    <source>
        <dbReference type="ARBA" id="ARBA00022895"/>
    </source>
</evidence>
<keyword evidence="5" id="KW-0779">Telomere</keyword>
<dbReference type="Proteomes" id="UP000018888">
    <property type="component" value="Unassembled WGS sequence"/>
</dbReference>
<comment type="caution">
    <text evidence="10">The sequence shown here is derived from an EMBL/GenBank/DDBJ whole genome shotgun (WGS) entry which is preliminary data.</text>
</comment>
<reference evidence="10 11" key="2">
    <citation type="journal article" date="2018" name="New Phytol.">
        <title>High intraspecific genome diversity in the model arbuscular mycorrhizal symbiont Rhizophagus irregularis.</title>
        <authorList>
            <person name="Chen E.C.H."/>
            <person name="Morin E."/>
            <person name="Beaudet D."/>
            <person name="Noel J."/>
            <person name="Yildirir G."/>
            <person name="Ndikumana S."/>
            <person name="Charron P."/>
            <person name="St-Onge C."/>
            <person name="Giorgi J."/>
            <person name="Kruger M."/>
            <person name="Marton T."/>
            <person name="Ropars J."/>
            <person name="Grigoriev I.V."/>
            <person name="Hainaut M."/>
            <person name="Henrissat B."/>
            <person name="Roux C."/>
            <person name="Martin F."/>
            <person name="Corradi N."/>
        </authorList>
    </citation>
    <scope>NUCLEOTIDE SEQUENCE [LARGE SCALE GENOMIC DNA]</scope>
    <source>
        <strain evidence="10 11">DAOM 197198</strain>
    </source>
</reference>
<accession>A0A2P4PLR3</accession>
<dbReference type="Pfam" id="PF16686">
    <property type="entry name" value="POT1PC"/>
    <property type="match status" value="1"/>
</dbReference>
<reference evidence="10 11" key="1">
    <citation type="journal article" date="2013" name="Proc. Natl. Acad. Sci. U.S.A.">
        <title>Genome of an arbuscular mycorrhizal fungus provides insight into the oldest plant symbiosis.</title>
        <authorList>
            <person name="Tisserant E."/>
            <person name="Malbreil M."/>
            <person name="Kuo A."/>
            <person name="Kohler A."/>
            <person name="Symeonidi A."/>
            <person name="Balestrini R."/>
            <person name="Charron P."/>
            <person name="Duensing N."/>
            <person name="Frei Dit Frey N."/>
            <person name="Gianinazzi-Pearson V."/>
            <person name="Gilbert L.B."/>
            <person name="Handa Y."/>
            <person name="Herr J.R."/>
            <person name="Hijri M."/>
            <person name="Koul R."/>
            <person name="Kawaguchi M."/>
            <person name="Krajinski F."/>
            <person name="Lammers P.J."/>
            <person name="Masclaux F.G."/>
            <person name="Murat C."/>
            <person name="Morin E."/>
            <person name="Ndikumana S."/>
            <person name="Pagni M."/>
            <person name="Petitpierre D."/>
            <person name="Requena N."/>
            <person name="Rosikiewicz P."/>
            <person name="Riley R."/>
            <person name="Saito K."/>
            <person name="San Clemente H."/>
            <person name="Shapiro H."/>
            <person name="van Tuinen D."/>
            <person name="Becard G."/>
            <person name="Bonfante P."/>
            <person name="Paszkowski U."/>
            <person name="Shachar-Hill Y.Y."/>
            <person name="Tuskan G.A."/>
            <person name="Young P.W."/>
            <person name="Sanders I.R."/>
            <person name="Henrissat B."/>
            <person name="Rensing S.A."/>
            <person name="Grigoriev I.V."/>
            <person name="Corradi N."/>
            <person name="Roux C."/>
            <person name="Martin F."/>
        </authorList>
    </citation>
    <scope>NUCLEOTIDE SEQUENCE [LARGE SCALE GENOMIC DNA]</scope>
    <source>
        <strain evidence="10 11">DAOM 197198</strain>
    </source>
</reference>
<dbReference type="Gene3D" id="2.40.50.140">
    <property type="entry name" value="Nucleic acid-binding proteins"/>
    <property type="match status" value="2"/>
</dbReference>
<comment type="subcellular location">
    <subcellularLocation>
        <location evidence="2">Chromosome</location>
        <location evidence="2">Telomere</location>
    </subcellularLocation>
    <subcellularLocation>
        <location evidence="1">Nucleus</location>
    </subcellularLocation>
</comment>
<dbReference type="PANTHER" id="PTHR14513">
    <property type="entry name" value="PROTECTION OF TELOMERES 1"/>
    <property type="match status" value="1"/>
</dbReference>
<keyword evidence="4" id="KW-0158">Chromosome</keyword>
<evidence type="ECO:0000256" key="1">
    <source>
        <dbReference type="ARBA" id="ARBA00004123"/>
    </source>
</evidence>
<proteinExistence type="inferred from homology"/>
<feature type="domain" description="Protection of telomeres protein 1 ssDNA-binding" evidence="9">
    <location>
        <begin position="2"/>
        <end position="114"/>
    </location>
</feature>
<dbReference type="GO" id="GO:0016233">
    <property type="term" value="P:telomere capping"/>
    <property type="evidence" value="ECO:0007669"/>
    <property type="project" value="TreeGrafter"/>
</dbReference>
<evidence type="ECO:0000256" key="7">
    <source>
        <dbReference type="ARBA" id="ARBA00023242"/>
    </source>
</evidence>
<dbReference type="VEuPathDB" id="FungiDB:RhiirFUN_024657"/>
<evidence type="ECO:0000256" key="4">
    <source>
        <dbReference type="ARBA" id="ARBA00022454"/>
    </source>
</evidence>
<dbReference type="GO" id="GO:0000783">
    <property type="term" value="C:nuclear telomere cap complex"/>
    <property type="evidence" value="ECO:0007669"/>
    <property type="project" value="TreeGrafter"/>
</dbReference>
<evidence type="ECO:0000256" key="2">
    <source>
        <dbReference type="ARBA" id="ARBA00004574"/>
    </source>
</evidence>
<evidence type="ECO:0000256" key="8">
    <source>
        <dbReference type="SAM" id="MobiDB-lite"/>
    </source>
</evidence>
<evidence type="ECO:0000313" key="10">
    <source>
        <dbReference type="EMBL" id="POG66334.1"/>
    </source>
</evidence>
<dbReference type="SUPFAM" id="SSF50249">
    <property type="entry name" value="Nucleic acid-binding proteins"/>
    <property type="match status" value="1"/>
</dbReference>
<evidence type="ECO:0000313" key="11">
    <source>
        <dbReference type="Proteomes" id="UP000018888"/>
    </source>
</evidence>
<organism evidence="10 11">
    <name type="scientific">Rhizophagus irregularis (strain DAOM 181602 / DAOM 197198 / MUCL 43194)</name>
    <name type="common">Arbuscular mycorrhizal fungus</name>
    <name type="synonym">Glomus intraradices</name>
    <dbReference type="NCBI Taxonomy" id="747089"/>
    <lineage>
        <taxon>Eukaryota</taxon>
        <taxon>Fungi</taxon>
        <taxon>Fungi incertae sedis</taxon>
        <taxon>Mucoromycota</taxon>
        <taxon>Glomeromycotina</taxon>
        <taxon>Glomeromycetes</taxon>
        <taxon>Glomerales</taxon>
        <taxon>Glomeraceae</taxon>
        <taxon>Rhizophagus</taxon>
    </lineage>
</organism>
<keyword evidence="11" id="KW-1185">Reference proteome</keyword>
<dbReference type="GO" id="GO:0010521">
    <property type="term" value="F:telomerase inhibitor activity"/>
    <property type="evidence" value="ECO:0007669"/>
    <property type="project" value="TreeGrafter"/>
</dbReference>
<dbReference type="GO" id="GO:0032210">
    <property type="term" value="P:regulation of telomere maintenance via telomerase"/>
    <property type="evidence" value="ECO:0007669"/>
    <property type="project" value="TreeGrafter"/>
</dbReference>
<dbReference type="InterPro" id="IPR012340">
    <property type="entry name" value="NA-bd_OB-fold"/>
</dbReference>
<dbReference type="PANTHER" id="PTHR14513:SF0">
    <property type="entry name" value="PROTECTION OF TELOMERES PROTEIN 1"/>
    <property type="match status" value="1"/>
</dbReference>
<protein>
    <recommendedName>
        <fullName evidence="9">Protection of telomeres protein 1 ssDNA-binding domain-containing protein</fullName>
    </recommendedName>
</protein>
<evidence type="ECO:0000256" key="6">
    <source>
        <dbReference type="ARBA" id="ARBA00023125"/>
    </source>
</evidence>
<keyword evidence="7" id="KW-0539">Nucleus</keyword>
<name>A0A2P4PLR3_RHIID</name>